<feature type="domain" description="Peptidase M48" evidence="13">
    <location>
        <begin position="152"/>
        <end position="355"/>
    </location>
</feature>
<organism evidence="14 15">
    <name type="scientific">Acaryochloris marina (strain MBIC 11017)</name>
    <dbReference type="NCBI Taxonomy" id="329726"/>
    <lineage>
        <taxon>Bacteria</taxon>
        <taxon>Bacillati</taxon>
        <taxon>Cyanobacteriota</taxon>
        <taxon>Cyanophyceae</taxon>
        <taxon>Acaryochloridales</taxon>
        <taxon>Acaryochloridaceae</taxon>
        <taxon>Acaryochloris</taxon>
    </lineage>
</organism>
<dbReference type="PANTHER" id="PTHR43221">
    <property type="entry name" value="PROTEASE HTPX"/>
    <property type="match status" value="1"/>
</dbReference>
<keyword evidence="6" id="KW-0479">Metal-binding</keyword>
<evidence type="ECO:0000256" key="4">
    <source>
        <dbReference type="ARBA" id="ARBA00022670"/>
    </source>
</evidence>
<reference evidence="14 15" key="1">
    <citation type="journal article" date="2008" name="Proc. Natl. Acad. Sci. U.S.A.">
        <title>Niche adaptation and genome expansion in the chlorophyll d-producing cyanobacterium Acaryochloris marina.</title>
        <authorList>
            <person name="Swingley W.D."/>
            <person name="Chen M."/>
            <person name="Cheung P.C."/>
            <person name="Conrad A.L."/>
            <person name="Dejesa L.C."/>
            <person name="Hao J."/>
            <person name="Honchak B.M."/>
            <person name="Karbach L.E."/>
            <person name="Kurdoglu A."/>
            <person name="Lahiri S."/>
            <person name="Mastrian S.D."/>
            <person name="Miyashita H."/>
            <person name="Page L."/>
            <person name="Ramakrishna P."/>
            <person name="Satoh S."/>
            <person name="Sattley W.M."/>
            <person name="Shimada Y."/>
            <person name="Taylor H.L."/>
            <person name="Tomo T."/>
            <person name="Tsuchiya T."/>
            <person name="Wang Z.T."/>
            <person name="Raymond J."/>
            <person name="Mimuro M."/>
            <person name="Blankenship R.E."/>
            <person name="Touchman J.W."/>
        </authorList>
    </citation>
    <scope>NUCLEOTIDE SEQUENCE [LARGE SCALE GENOMIC DNA]</scope>
    <source>
        <strain evidence="15">MBIC 11017</strain>
    </source>
</reference>
<dbReference type="InterPro" id="IPR050083">
    <property type="entry name" value="HtpX_protease"/>
</dbReference>
<evidence type="ECO:0000256" key="10">
    <source>
        <dbReference type="ARBA" id="ARBA00023049"/>
    </source>
</evidence>
<dbReference type="InterPro" id="IPR001915">
    <property type="entry name" value="Peptidase_M48"/>
</dbReference>
<dbReference type="HOGENOM" id="CLU_029031_0_0_3"/>
<feature type="transmembrane region" description="Helical" evidence="12">
    <location>
        <begin position="30"/>
        <end position="56"/>
    </location>
</feature>
<evidence type="ECO:0000256" key="8">
    <source>
        <dbReference type="ARBA" id="ARBA00022833"/>
    </source>
</evidence>
<evidence type="ECO:0000259" key="13">
    <source>
        <dbReference type="Pfam" id="PF01435"/>
    </source>
</evidence>
<evidence type="ECO:0000256" key="5">
    <source>
        <dbReference type="ARBA" id="ARBA00022692"/>
    </source>
</evidence>
<comment type="cofactor">
    <cofactor evidence="1">
        <name>Zn(2+)</name>
        <dbReference type="ChEBI" id="CHEBI:29105"/>
    </cofactor>
</comment>
<keyword evidence="15" id="KW-1185">Reference proteome</keyword>
<dbReference type="Gene3D" id="3.30.2010.10">
    <property type="entry name" value="Metalloproteases ('zincins'), catalytic domain"/>
    <property type="match status" value="1"/>
</dbReference>
<dbReference type="KEGG" id="amr:AM1_1150"/>
<feature type="transmembrane region" description="Helical" evidence="12">
    <location>
        <begin position="217"/>
        <end position="239"/>
    </location>
</feature>
<keyword evidence="7" id="KW-0378">Hydrolase</keyword>
<keyword evidence="8" id="KW-0862">Zinc</keyword>
<evidence type="ECO:0000256" key="1">
    <source>
        <dbReference type="ARBA" id="ARBA00001947"/>
    </source>
</evidence>
<dbReference type="Proteomes" id="UP000000268">
    <property type="component" value="Chromosome"/>
</dbReference>
<evidence type="ECO:0000256" key="11">
    <source>
        <dbReference type="ARBA" id="ARBA00023136"/>
    </source>
</evidence>
<sequence>MALTPQRYETLVKQLENYASQHPKRFKRRVFLLALLGYGFILFVLSFLLGIVLYVVTMPESRLRIQAIWLGCVLVIALILLGLLLTALWVRIPKPKGKVIKRKQMPQLYGLVDELAVDLATPKFNKIILTDDLNAAVSQRPVLGIFGCFQNYLLVGLPLMQALDLEQFKAILAHELGHLSGKHSHFVSWIYRIEQTWHQVLERLYQHRNHSHSGTGIWFMDILMLTANGLGFIVFGWFFEWFVPRFSAYSFVLSRQYEYEADRCAAQFIGGEKLAEGLISLEVKTRYLNRMFWRDINQQVNCTPNPPEAISLMSDALKAEIPKEPQQRWLNAALSTTTGIEDTHPCLTERLSALGYLQESAQLSQSLAISRSAAEDLLSPNVLTEIIQQRNEQWKDDKSGVWQGRYQFHQDISEKLANLEDQANLRSLSFDEKWNRCKWTAEIKGPEAGILLLRELLVEKSYFAPANLLLGRLLLERQDESGIDYIESAVSCDIDLTIKGYQLILEYAYYEQGNTQRIKQCQEEIDQYYLRSYDFLKGLYS</sequence>
<dbReference type="PANTHER" id="PTHR43221:SF1">
    <property type="entry name" value="PROTEASE HTPX"/>
    <property type="match status" value="1"/>
</dbReference>
<accession>B0C2X2</accession>
<evidence type="ECO:0000256" key="7">
    <source>
        <dbReference type="ARBA" id="ARBA00022801"/>
    </source>
</evidence>
<dbReference type="GO" id="GO:0046872">
    <property type="term" value="F:metal ion binding"/>
    <property type="evidence" value="ECO:0007669"/>
    <property type="project" value="UniProtKB-KW"/>
</dbReference>
<evidence type="ECO:0000256" key="3">
    <source>
        <dbReference type="ARBA" id="ARBA00022475"/>
    </source>
</evidence>
<dbReference type="GO" id="GO:0006508">
    <property type="term" value="P:proteolysis"/>
    <property type="evidence" value="ECO:0007669"/>
    <property type="project" value="UniProtKB-KW"/>
</dbReference>
<dbReference type="OrthoDB" id="9789270at2"/>
<dbReference type="GO" id="GO:0005886">
    <property type="term" value="C:plasma membrane"/>
    <property type="evidence" value="ECO:0007669"/>
    <property type="project" value="UniProtKB-SubCell"/>
</dbReference>
<keyword evidence="10" id="KW-0482">Metalloprotease</keyword>
<dbReference type="CDD" id="cd07328">
    <property type="entry name" value="M48_Ste24p_like"/>
    <property type="match status" value="1"/>
</dbReference>
<protein>
    <submittedName>
        <fullName evidence="14">Peptidase, M48 family</fullName>
    </submittedName>
</protein>
<keyword evidence="4" id="KW-0645">Protease</keyword>
<dbReference type="Pfam" id="PF01435">
    <property type="entry name" value="Peptidase_M48"/>
    <property type="match status" value="1"/>
</dbReference>
<keyword evidence="3" id="KW-1003">Cell membrane</keyword>
<evidence type="ECO:0000313" key="15">
    <source>
        <dbReference type="Proteomes" id="UP000000268"/>
    </source>
</evidence>
<evidence type="ECO:0000256" key="12">
    <source>
        <dbReference type="SAM" id="Phobius"/>
    </source>
</evidence>
<evidence type="ECO:0000256" key="6">
    <source>
        <dbReference type="ARBA" id="ARBA00022723"/>
    </source>
</evidence>
<dbReference type="STRING" id="329726.AM1_1150"/>
<gene>
    <name evidence="14" type="ordered locus">AM1_1150</name>
</gene>
<dbReference type="GO" id="GO:0004222">
    <property type="term" value="F:metalloendopeptidase activity"/>
    <property type="evidence" value="ECO:0007669"/>
    <property type="project" value="InterPro"/>
</dbReference>
<keyword evidence="11 12" id="KW-0472">Membrane</keyword>
<keyword evidence="5 12" id="KW-0812">Transmembrane</keyword>
<proteinExistence type="predicted"/>
<evidence type="ECO:0000256" key="9">
    <source>
        <dbReference type="ARBA" id="ARBA00022989"/>
    </source>
</evidence>
<dbReference type="RefSeq" id="WP_012161738.1">
    <property type="nucleotide sequence ID" value="NC_009925.1"/>
</dbReference>
<name>B0C2X2_ACAM1</name>
<evidence type="ECO:0000313" key="14">
    <source>
        <dbReference type="EMBL" id="ABW26188.1"/>
    </source>
</evidence>
<evidence type="ECO:0000256" key="2">
    <source>
        <dbReference type="ARBA" id="ARBA00004651"/>
    </source>
</evidence>
<dbReference type="AlphaFoldDB" id="B0C2X2"/>
<dbReference type="EMBL" id="CP000828">
    <property type="protein sequence ID" value="ABW26188.1"/>
    <property type="molecule type" value="Genomic_DNA"/>
</dbReference>
<dbReference type="eggNOG" id="COG0501">
    <property type="taxonomic scope" value="Bacteria"/>
</dbReference>
<feature type="transmembrane region" description="Helical" evidence="12">
    <location>
        <begin position="68"/>
        <end position="92"/>
    </location>
</feature>
<keyword evidence="9 12" id="KW-1133">Transmembrane helix</keyword>
<comment type="subcellular location">
    <subcellularLocation>
        <location evidence="2">Cell membrane</location>
        <topology evidence="2">Multi-pass membrane protein</topology>
    </subcellularLocation>
</comment>